<keyword evidence="3" id="KW-0731">Sigma factor</keyword>
<organism evidence="7 8">
    <name type="scientific">Ancylobacter crimeensis</name>
    <dbReference type="NCBI Taxonomy" id="2579147"/>
    <lineage>
        <taxon>Bacteria</taxon>
        <taxon>Pseudomonadati</taxon>
        <taxon>Pseudomonadota</taxon>
        <taxon>Alphaproteobacteria</taxon>
        <taxon>Hyphomicrobiales</taxon>
        <taxon>Xanthobacteraceae</taxon>
        <taxon>Ancylobacter</taxon>
    </lineage>
</organism>
<keyword evidence="2" id="KW-0805">Transcription regulation</keyword>
<evidence type="ECO:0000256" key="1">
    <source>
        <dbReference type="ARBA" id="ARBA00010641"/>
    </source>
</evidence>
<proteinExistence type="inferred from homology"/>
<evidence type="ECO:0000259" key="5">
    <source>
        <dbReference type="Pfam" id="PF04542"/>
    </source>
</evidence>
<dbReference type="SUPFAM" id="SSF88659">
    <property type="entry name" value="Sigma3 and sigma4 domains of RNA polymerase sigma factors"/>
    <property type="match status" value="1"/>
</dbReference>
<dbReference type="Gene3D" id="1.10.10.10">
    <property type="entry name" value="Winged helix-like DNA-binding domain superfamily/Winged helix DNA-binding domain"/>
    <property type="match status" value="1"/>
</dbReference>
<dbReference type="RefSeq" id="WP_247028784.1">
    <property type="nucleotide sequence ID" value="NZ_JALKCH010000005.1"/>
</dbReference>
<dbReference type="EMBL" id="JALKCH010000005">
    <property type="protein sequence ID" value="MCK0197172.1"/>
    <property type="molecule type" value="Genomic_DNA"/>
</dbReference>
<dbReference type="InterPro" id="IPR007627">
    <property type="entry name" value="RNA_pol_sigma70_r2"/>
</dbReference>
<accession>A0ABT0DB33</accession>
<dbReference type="Gene3D" id="1.10.1740.10">
    <property type="match status" value="1"/>
</dbReference>
<dbReference type="PANTHER" id="PTHR43133:SF63">
    <property type="entry name" value="RNA POLYMERASE SIGMA FACTOR FECI-RELATED"/>
    <property type="match status" value="1"/>
</dbReference>
<reference evidence="7 8" key="1">
    <citation type="submission" date="2022-04" db="EMBL/GenBank/DDBJ databases">
        <authorList>
            <person name="Grouzdev D.S."/>
            <person name="Pantiukh K.S."/>
            <person name="Krutkina M.S."/>
        </authorList>
    </citation>
    <scope>NUCLEOTIDE SEQUENCE [LARGE SCALE GENOMIC DNA]</scope>
    <source>
        <strain evidence="7 8">6x-1</strain>
    </source>
</reference>
<keyword evidence="8" id="KW-1185">Reference proteome</keyword>
<feature type="domain" description="RNA polymerase sigma-70 region 2" evidence="5">
    <location>
        <begin position="2"/>
        <end position="64"/>
    </location>
</feature>
<sequence length="156" mass="17697">MHAPELGRFLRRRLGDPHAASDLVQDTFLRVVERPETRVQDLRAYLFAIARNLLLNHVKQEARRRTDAVPHEWMAEVAADVPTPEDEVHSRLELERLHRLIAALPPRTQQIFALNRIDGLSHADVARRLGLSESAVQKHLAQAVLHVTRALRGQGA</sequence>
<dbReference type="NCBIfam" id="TIGR02937">
    <property type="entry name" value="sigma70-ECF"/>
    <property type="match status" value="1"/>
</dbReference>
<dbReference type="InterPro" id="IPR013249">
    <property type="entry name" value="RNA_pol_sigma70_r4_t2"/>
</dbReference>
<dbReference type="SUPFAM" id="SSF88946">
    <property type="entry name" value="Sigma2 domain of RNA polymerase sigma factors"/>
    <property type="match status" value="1"/>
</dbReference>
<evidence type="ECO:0000313" key="7">
    <source>
        <dbReference type="EMBL" id="MCK0197172.1"/>
    </source>
</evidence>
<evidence type="ECO:0000256" key="3">
    <source>
        <dbReference type="ARBA" id="ARBA00023082"/>
    </source>
</evidence>
<dbReference type="Proteomes" id="UP001203284">
    <property type="component" value="Unassembled WGS sequence"/>
</dbReference>
<dbReference type="Pfam" id="PF08281">
    <property type="entry name" value="Sigma70_r4_2"/>
    <property type="match status" value="1"/>
</dbReference>
<dbReference type="InterPro" id="IPR039425">
    <property type="entry name" value="RNA_pol_sigma-70-like"/>
</dbReference>
<gene>
    <name evidence="7" type="ORF">MWN34_09630</name>
</gene>
<evidence type="ECO:0000256" key="4">
    <source>
        <dbReference type="ARBA" id="ARBA00023163"/>
    </source>
</evidence>
<feature type="domain" description="RNA polymerase sigma factor 70 region 4 type 2" evidence="6">
    <location>
        <begin position="95"/>
        <end position="146"/>
    </location>
</feature>
<dbReference type="InterPro" id="IPR036388">
    <property type="entry name" value="WH-like_DNA-bd_sf"/>
</dbReference>
<comment type="similarity">
    <text evidence="1">Belongs to the sigma-70 factor family. ECF subfamily.</text>
</comment>
<evidence type="ECO:0000259" key="6">
    <source>
        <dbReference type="Pfam" id="PF08281"/>
    </source>
</evidence>
<evidence type="ECO:0000256" key="2">
    <source>
        <dbReference type="ARBA" id="ARBA00023015"/>
    </source>
</evidence>
<name>A0ABT0DB33_9HYPH</name>
<dbReference type="Pfam" id="PF04542">
    <property type="entry name" value="Sigma70_r2"/>
    <property type="match status" value="1"/>
</dbReference>
<dbReference type="InterPro" id="IPR013324">
    <property type="entry name" value="RNA_pol_sigma_r3/r4-like"/>
</dbReference>
<dbReference type="InterPro" id="IPR014284">
    <property type="entry name" value="RNA_pol_sigma-70_dom"/>
</dbReference>
<comment type="caution">
    <text evidence="7">The sequence shown here is derived from an EMBL/GenBank/DDBJ whole genome shotgun (WGS) entry which is preliminary data.</text>
</comment>
<dbReference type="PANTHER" id="PTHR43133">
    <property type="entry name" value="RNA POLYMERASE ECF-TYPE SIGMA FACTO"/>
    <property type="match status" value="1"/>
</dbReference>
<protein>
    <submittedName>
        <fullName evidence="7">RNA polymerase sigma factor</fullName>
    </submittedName>
</protein>
<keyword evidence="4" id="KW-0804">Transcription</keyword>
<evidence type="ECO:0000313" key="8">
    <source>
        <dbReference type="Proteomes" id="UP001203284"/>
    </source>
</evidence>
<dbReference type="InterPro" id="IPR013325">
    <property type="entry name" value="RNA_pol_sigma_r2"/>
</dbReference>